<dbReference type="AlphaFoldDB" id="A0A5C8ZHW4"/>
<keyword evidence="2" id="KW-1185">Reference proteome</keyword>
<comment type="caution">
    <text evidence="1">The sequence shown here is derived from an EMBL/GenBank/DDBJ whole genome shotgun (WGS) entry which is preliminary data.</text>
</comment>
<dbReference type="SUPFAM" id="SSF141130">
    <property type="entry name" value="Acetamidase/Formamidase-like"/>
    <property type="match status" value="1"/>
</dbReference>
<dbReference type="EMBL" id="VKAC01000004">
    <property type="protein sequence ID" value="TXR56761.1"/>
    <property type="molecule type" value="Genomic_DNA"/>
</dbReference>
<dbReference type="Proteomes" id="UP000321234">
    <property type="component" value="Unassembled WGS sequence"/>
</dbReference>
<dbReference type="PANTHER" id="PTHR31891:SF1">
    <property type="entry name" value="FORMAMIDASE C869.04-RELATED"/>
    <property type="match status" value="1"/>
</dbReference>
<gene>
    <name evidence="1" type="ORF">FMM08_08490</name>
</gene>
<name>A0A5C8ZHW4_9ACTN</name>
<dbReference type="Gene3D" id="3.10.28.20">
    <property type="entry name" value="Acetamidase/Formamidase-like domains"/>
    <property type="match status" value="1"/>
</dbReference>
<protein>
    <submittedName>
        <fullName evidence="1">Acetamidase</fullName>
    </submittedName>
</protein>
<evidence type="ECO:0000313" key="2">
    <source>
        <dbReference type="Proteomes" id="UP000321234"/>
    </source>
</evidence>
<dbReference type="GO" id="GO:0016811">
    <property type="term" value="F:hydrolase activity, acting on carbon-nitrogen (but not peptide) bonds, in linear amides"/>
    <property type="evidence" value="ECO:0007669"/>
    <property type="project" value="InterPro"/>
</dbReference>
<proteinExistence type="predicted"/>
<reference evidence="1 2" key="1">
    <citation type="submission" date="2019-07" db="EMBL/GenBank/DDBJ databases">
        <title>Quadrisphaera sp. strain DD2A genome sequencing and assembly.</title>
        <authorList>
            <person name="Kim I."/>
        </authorList>
    </citation>
    <scope>NUCLEOTIDE SEQUENCE [LARGE SCALE GENOMIC DNA]</scope>
    <source>
        <strain evidence="1 2">DD2A</strain>
    </source>
</reference>
<accession>A0A5C8ZHW4</accession>
<dbReference type="InterPro" id="IPR004304">
    <property type="entry name" value="FmdA_AmdA"/>
</dbReference>
<dbReference type="Pfam" id="PF03069">
    <property type="entry name" value="FmdA_AmdA"/>
    <property type="match status" value="1"/>
</dbReference>
<dbReference type="RefSeq" id="WP_147925890.1">
    <property type="nucleotide sequence ID" value="NZ_VKAC01000004.1"/>
</dbReference>
<sequence length="346" mass="36509">MEVVEVHPAPLQYAYTFGGVAPLRTVRPGQALRLWSEDAFGGGLRTTADVTSNTPPAPGLNPQTGPFLVEGARPGDVLALHLVSLEPARDTGVSSLVPFFGGLTGTDTTALLTPPLPERTWVYHLDSARRTLAVELTSGAFSVELPLEPMLGTVGVAPAAGEVRTSLVPGVFGGNLDTPQMRAGTTCYLRVNVEGALFSLGDGHYRQGEGETCGTAVEGAMTTTVLVDLVEAGELRTTTGAPASAPATPRLEDDEHWMTVGTGRPLEDAWRASQVEMVRWLRELYGLDDLDAYQLLSQVGLAPLANVVDPAYAALAKVPKALLPAPASRAFGGVHARLREAARTLR</sequence>
<dbReference type="PANTHER" id="PTHR31891">
    <property type="entry name" value="FORMAMIDASE C869.04-RELATED"/>
    <property type="match status" value="1"/>
</dbReference>
<evidence type="ECO:0000313" key="1">
    <source>
        <dbReference type="EMBL" id="TXR56761.1"/>
    </source>
</evidence>
<dbReference type="Gene3D" id="2.60.120.580">
    <property type="entry name" value="Acetamidase/Formamidase-like domains"/>
    <property type="match status" value="1"/>
</dbReference>
<organism evidence="1 2">
    <name type="scientific">Quadrisphaera setariae</name>
    <dbReference type="NCBI Taxonomy" id="2593304"/>
    <lineage>
        <taxon>Bacteria</taxon>
        <taxon>Bacillati</taxon>
        <taxon>Actinomycetota</taxon>
        <taxon>Actinomycetes</taxon>
        <taxon>Kineosporiales</taxon>
        <taxon>Kineosporiaceae</taxon>
        <taxon>Quadrisphaera</taxon>
    </lineage>
</organism>
<dbReference type="OrthoDB" id="9785236at2"/>